<organism evidence="3 4">
    <name type="scientific">Clostridium oryzae</name>
    <dbReference type="NCBI Taxonomy" id="1450648"/>
    <lineage>
        <taxon>Bacteria</taxon>
        <taxon>Bacillati</taxon>
        <taxon>Bacillota</taxon>
        <taxon>Clostridia</taxon>
        <taxon>Eubacteriales</taxon>
        <taxon>Clostridiaceae</taxon>
        <taxon>Clostridium</taxon>
    </lineage>
</organism>
<protein>
    <recommendedName>
        <fullName evidence="2">tRNA(Met) cytidine acetate ligase</fullName>
        <ecNumber evidence="2">6.3.4.-</ecNumber>
    </recommendedName>
</protein>
<dbReference type="InterPro" id="IPR008513">
    <property type="entry name" value="tRNA(Met)_cyd_acetate_ligase"/>
</dbReference>
<keyword evidence="2" id="KW-0963">Cytoplasm</keyword>
<feature type="binding site" evidence="2">
    <location>
        <position position="102"/>
    </location>
    <ligand>
        <name>ATP</name>
        <dbReference type="ChEBI" id="CHEBI:30616"/>
    </ligand>
</feature>
<dbReference type="GO" id="GO:0006400">
    <property type="term" value="P:tRNA modification"/>
    <property type="evidence" value="ECO:0007669"/>
    <property type="project" value="UniProtKB-UniRule"/>
</dbReference>
<sequence>MIISAIISEYNPLHNGHKYQIEKTKELTNCSGLICIMSGNFVQRGEPALIDKWNRTLMALKSGVDLVLELPSLYSLSSAEYFANAAVSILNSLSIVNYLSFGSELGEVKTLNKIASVLFDEPIEFKANIKKYIKAGYDFPTARALTVQNYFSEDPKTNYNEILNNPNNILGIEYCKALIKCKSTIEPFTIRRVGGSYNSLALSDTFSSASAIRHNLMNNDDLNSLLSHLPEGSSNTMKELKQSNYNFIFSKDMFSYIKYKLITDSSKDILNILDCNNDLLNRMMNFIGNSSSLDDFIKKVKTKGYTYTRISRILAQYFIGFEKYSLDSVTKLPIEYIRVLGLNSIGAEILKRIKNTSSIRIYTKLPKYITDPLLDMDVLSTNAYSILNDKISYKQDYIKSPIII</sequence>
<keyword evidence="2" id="KW-0694">RNA-binding</keyword>
<comment type="caution">
    <text evidence="2">Lacks conserved residue(s) required for the propagation of feature annotation.</text>
</comment>
<evidence type="ECO:0000256" key="2">
    <source>
        <dbReference type="HAMAP-Rule" id="MF_01539"/>
    </source>
</evidence>
<comment type="catalytic activity">
    <reaction evidence="2">
        <text>cytidine(34) in elongator tRNA(Met) + acetate + ATP = N(4)-acetylcytidine(34) in elongator tRNA(Met) + AMP + diphosphate</text>
        <dbReference type="Rhea" id="RHEA:58144"/>
        <dbReference type="Rhea" id="RHEA-COMP:10693"/>
        <dbReference type="Rhea" id="RHEA-COMP:10694"/>
        <dbReference type="ChEBI" id="CHEBI:30089"/>
        <dbReference type="ChEBI" id="CHEBI:30616"/>
        <dbReference type="ChEBI" id="CHEBI:33019"/>
        <dbReference type="ChEBI" id="CHEBI:74900"/>
        <dbReference type="ChEBI" id="CHEBI:82748"/>
        <dbReference type="ChEBI" id="CHEBI:456215"/>
    </reaction>
</comment>
<dbReference type="NCBIfam" id="NF010191">
    <property type="entry name" value="PRK13670.1"/>
    <property type="match status" value="1"/>
</dbReference>
<keyword evidence="2" id="KW-0820">tRNA-binding</keyword>
<keyword evidence="2" id="KW-0436">Ligase</keyword>
<keyword evidence="1 2" id="KW-0819">tRNA processing</keyword>
<dbReference type="PANTHER" id="PTHR37825:SF1">
    <property type="entry name" value="TRNA(MET) CYTIDINE ACETATE LIGASE"/>
    <property type="match status" value="1"/>
</dbReference>
<gene>
    <name evidence="2" type="primary">tmcAL</name>
    <name evidence="3" type="ORF">CLORY_20770</name>
</gene>
<dbReference type="OrthoDB" id="9769796at2"/>
<dbReference type="SUPFAM" id="SSF52374">
    <property type="entry name" value="Nucleotidylyl transferase"/>
    <property type="match status" value="1"/>
</dbReference>
<accession>A0A1V4IP16</accession>
<keyword evidence="2" id="KW-0067">ATP-binding</keyword>
<dbReference type="InterPro" id="IPR014729">
    <property type="entry name" value="Rossmann-like_a/b/a_fold"/>
</dbReference>
<proteinExistence type="inferred from homology"/>
<dbReference type="EMBL" id="MZGV01000019">
    <property type="protein sequence ID" value="OPJ61771.1"/>
    <property type="molecule type" value="Genomic_DNA"/>
</dbReference>
<keyword evidence="4" id="KW-1185">Reference proteome</keyword>
<comment type="caution">
    <text evidence="3">The sequence shown here is derived from an EMBL/GenBank/DDBJ whole genome shotgun (WGS) entry which is preliminary data.</text>
</comment>
<dbReference type="AlphaFoldDB" id="A0A1V4IP16"/>
<dbReference type="STRING" id="1450648.CLORY_20770"/>
<reference evidence="3 4" key="1">
    <citation type="submission" date="2017-03" db="EMBL/GenBank/DDBJ databases">
        <title>Genome sequence of Clostridium oryzae DSM 28571.</title>
        <authorList>
            <person name="Poehlein A."/>
            <person name="Daniel R."/>
        </authorList>
    </citation>
    <scope>NUCLEOTIDE SEQUENCE [LARGE SCALE GENOMIC DNA]</scope>
    <source>
        <strain evidence="3 4">DSM 28571</strain>
    </source>
</reference>
<dbReference type="Proteomes" id="UP000190080">
    <property type="component" value="Unassembled WGS sequence"/>
</dbReference>
<feature type="binding site" evidence="2">
    <location>
        <begin position="7"/>
        <end position="20"/>
    </location>
    <ligand>
        <name>ATP</name>
        <dbReference type="ChEBI" id="CHEBI:30616"/>
    </ligand>
</feature>
<feature type="binding site" evidence="2">
    <location>
        <position position="192"/>
    </location>
    <ligand>
        <name>ATP</name>
        <dbReference type="ChEBI" id="CHEBI:30616"/>
    </ligand>
</feature>
<comment type="similarity">
    <text evidence="2">Belongs to the TmcAL family.</text>
</comment>
<dbReference type="Pfam" id="PF05636">
    <property type="entry name" value="HIGH_NTase1"/>
    <property type="match status" value="1"/>
</dbReference>
<dbReference type="GO" id="GO:0005524">
    <property type="term" value="F:ATP binding"/>
    <property type="evidence" value="ECO:0007669"/>
    <property type="project" value="UniProtKB-KW"/>
</dbReference>
<dbReference type="HAMAP" id="MF_01539">
    <property type="entry name" value="TmcAL"/>
    <property type="match status" value="1"/>
</dbReference>
<dbReference type="EC" id="6.3.4.-" evidence="2"/>
<comment type="subcellular location">
    <subcellularLocation>
        <location evidence="2">Cytoplasm</location>
    </subcellularLocation>
</comment>
<evidence type="ECO:0000313" key="4">
    <source>
        <dbReference type="Proteomes" id="UP000190080"/>
    </source>
</evidence>
<dbReference type="RefSeq" id="WP_079423992.1">
    <property type="nucleotide sequence ID" value="NZ_MZGV01000019.1"/>
</dbReference>
<feature type="binding site" evidence="2">
    <location>
        <position position="167"/>
    </location>
    <ligand>
        <name>ATP</name>
        <dbReference type="ChEBI" id="CHEBI:30616"/>
    </ligand>
</feature>
<dbReference type="PANTHER" id="PTHR37825">
    <property type="entry name" value="TRNA(MET) CYTIDINE ACETATE LIGASE"/>
    <property type="match status" value="1"/>
</dbReference>
<dbReference type="GO" id="GO:0005737">
    <property type="term" value="C:cytoplasm"/>
    <property type="evidence" value="ECO:0007669"/>
    <property type="project" value="UniProtKB-SubCell"/>
</dbReference>
<evidence type="ECO:0000256" key="1">
    <source>
        <dbReference type="ARBA" id="ARBA00022694"/>
    </source>
</evidence>
<comment type="function">
    <text evidence="2">Catalyzes the formation of N(4)-acetylcytidine (ac(4)C) at the wobble position of elongator tRNA(Met), using acetate and ATP as substrates. First activates an acetate ion to form acetyladenylate (Ac-AMP) and then transfers the acetyl group to tRNA to form ac(4)C34.</text>
</comment>
<evidence type="ECO:0000313" key="3">
    <source>
        <dbReference type="EMBL" id="OPJ61771.1"/>
    </source>
</evidence>
<dbReference type="GO" id="GO:0016879">
    <property type="term" value="F:ligase activity, forming carbon-nitrogen bonds"/>
    <property type="evidence" value="ECO:0007669"/>
    <property type="project" value="UniProtKB-UniRule"/>
</dbReference>
<name>A0A1V4IP16_9CLOT</name>
<dbReference type="Gene3D" id="3.40.50.620">
    <property type="entry name" value="HUPs"/>
    <property type="match status" value="1"/>
</dbReference>
<keyword evidence="2" id="KW-0547">Nucleotide-binding</keyword>
<dbReference type="GO" id="GO:0000049">
    <property type="term" value="F:tRNA binding"/>
    <property type="evidence" value="ECO:0007669"/>
    <property type="project" value="UniProtKB-KW"/>
</dbReference>